<protein>
    <submittedName>
        <fullName evidence="2">Uncharacterized protein</fullName>
    </submittedName>
</protein>
<keyword evidence="1" id="KW-0472">Membrane</keyword>
<organism evidence="2 3">
    <name type="scientific">Rhodocollybia butyracea</name>
    <dbReference type="NCBI Taxonomy" id="206335"/>
    <lineage>
        <taxon>Eukaryota</taxon>
        <taxon>Fungi</taxon>
        <taxon>Dikarya</taxon>
        <taxon>Basidiomycota</taxon>
        <taxon>Agaricomycotina</taxon>
        <taxon>Agaricomycetes</taxon>
        <taxon>Agaricomycetidae</taxon>
        <taxon>Agaricales</taxon>
        <taxon>Marasmiineae</taxon>
        <taxon>Omphalotaceae</taxon>
        <taxon>Rhodocollybia</taxon>
    </lineage>
</organism>
<dbReference type="Proteomes" id="UP000772434">
    <property type="component" value="Unassembled WGS sequence"/>
</dbReference>
<feature type="transmembrane region" description="Helical" evidence="1">
    <location>
        <begin position="55"/>
        <end position="75"/>
    </location>
</feature>
<dbReference type="OrthoDB" id="3265563at2759"/>
<keyword evidence="3" id="KW-1185">Reference proteome</keyword>
<name>A0A9P5PBB3_9AGAR</name>
<keyword evidence="1" id="KW-1133">Transmembrane helix</keyword>
<evidence type="ECO:0000256" key="1">
    <source>
        <dbReference type="SAM" id="Phobius"/>
    </source>
</evidence>
<dbReference type="EMBL" id="JADNRY010000189">
    <property type="protein sequence ID" value="KAF9061851.1"/>
    <property type="molecule type" value="Genomic_DNA"/>
</dbReference>
<dbReference type="AlphaFoldDB" id="A0A9P5PBB3"/>
<sequence length="192" mass="20757">MKWPREDSVYFVIYGFVDILNGLILTGMLASRLWWLNRQTEKLLGKPSGAALGNFTEIFLESGLLMPVFLGVALALNVTVSGSNGLLNLQNGPEILSLCALTQVAAIASTLILVRIGLGVDVQPSEGKGHTNMDNRTELFAPDLEQAIINIEDSNPATIHPFSLKYNDLPPGSATFMPAEQGSTTVRPFSLK</sequence>
<gene>
    <name evidence="2" type="ORF">BDP27DRAFT_1428542</name>
</gene>
<comment type="caution">
    <text evidence="2">The sequence shown here is derived from an EMBL/GenBank/DDBJ whole genome shotgun (WGS) entry which is preliminary data.</text>
</comment>
<keyword evidence="1" id="KW-0812">Transmembrane</keyword>
<proteinExistence type="predicted"/>
<feature type="transmembrane region" description="Helical" evidence="1">
    <location>
        <begin position="12"/>
        <end position="35"/>
    </location>
</feature>
<reference evidence="2" key="1">
    <citation type="submission" date="2020-11" db="EMBL/GenBank/DDBJ databases">
        <authorList>
            <consortium name="DOE Joint Genome Institute"/>
            <person name="Ahrendt S."/>
            <person name="Riley R."/>
            <person name="Andreopoulos W."/>
            <person name="Labutti K."/>
            <person name="Pangilinan J."/>
            <person name="Ruiz-Duenas F.J."/>
            <person name="Barrasa J.M."/>
            <person name="Sanchez-Garcia M."/>
            <person name="Camarero S."/>
            <person name="Miyauchi S."/>
            <person name="Serrano A."/>
            <person name="Linde D."/>
            <person name="Babiker R."/>
            <person name="Drula E."/>
            <person name="Ayuso-Fernandez I."/>
            <person name="Pacheco R."/>
            <person name="Padilla G."/>
            <person name="Ferreira P."/>
            <person name="Barriuso J."/>
            <person name="Kellner H."/>
            <person name="Castanera R."/>
            <person name="Alfaro M."/>
            <person name="Ramirez L."/>
            <person name="Pisabarro A.G."/>
            <person name="Kuo A."/>
            <person name="Tritt A."/>
            <person name="Lipzen A."/>
            <person name="He G."/>
            <person name="Yan M."/>
            <person name="Ng V."/>
            <person name="Cullen D."/>
            <person name="Martin F."/>
            <person name="Rosso M.-N."/>
            <person name="Henrissat B."/>
            <person name="Hibbett D."/>
            <person name="Martinez A.T."/>
            <person name="Grigoriev I.V."/>
        </authorList>
    </citation>
    <scope>NUCLEOTIDE SEQUENCE</scope>
    <source>
        <strain evidence="2">AH 40177</strain>
    </source>
</reference>
<evidence type="ECO:0000313" key="2">
    <source>
        <dbReference type="EMBL" id="KAF9061851.1"/>
    </source>
</evidence>
<evidence type="ECO:0000313" key="3">
    <source>
        <dbReference type="Proteomes" id="UP000772434"/>
    </source>
</evidence>
<accession>A0A9P5PBB3</accession>